<keyword evidence="4 13" id="KW-0732">Signal</keyword>
<dbReference type="GO" id="GO:0016020">
    <property type="term" value="C:membrane"/>
    <property type="evidence" value="ECO:0007669"/>
    <property type="project" value="InterPro"/>
</dbReference>
<dbReference type="Proteomes" id="UP001215712">
    <property type="component" value="Unassembled WGS sequence"/>
</dbReference>
<accession>A0AAD6HCZ3</accession>
<evidence type="ECO:0000256" key="6">
    <source>
        <dbReference type="ARBA" id="ARBA00023157"/>
    </source>
</evidence>
<feature type="signal peptide" evidence="13">
    <location>
        <begin position="1"/>
        <end position="22"/>
    </location>
</feature>
<dbReference type="InterPro" id="IPR012341">
    <property type="entry name" value="6hp_glycosidase-like_sf"/>
</dbReference>
<reference evidence="14" key="1">
    <citation type="journal article" date="2023" name="IMA Fungus">
        <title>Comparative genomic study of the Penicillium genus elucidates a diverse pangenome and 15 lateral gene transfer events.</title>
        <authorList>
            <person name="Petersen C."/>
            <person name="Sorensen T."/>
            <person name="Nielsen M.R."/>
            <person name="Sondergaard T.E."/>
            <person name="Sorensen J.L."/>
            <person name="Fitzpatrick D.A."/>
            <person name="Frisvad J.C."/>
            <person name="Nielsen K.L."/>
        </authorList>
    </citation>
    <scope>NUCLEOTIDE SEQUENCE</scope>
    <source>
        <strain evidence="14">IBT 17514</strain>
    </source>
</reference>
<dbReference type="GO" id="GO:0004571">
    <property type="term" value="F:mannosyl-oligosaccharide 1,2-alpha-mannosidase activity"/>
    <property type="evidence" value="ECO:0007669"/>
    <property type="project" value="UniProtKB-EC"/>
</dbReference>
<dbReference type="InterPro" id="IPR036026">
    <property type="entry name" value="Seven-hairpin_glycosidases"/>
</dbReference>
<dbReference type="Gene3D" id="1.50.10.10">
    <property type="match status" value="1"/>
</dbReference>
<dbReference type="PRINTS" id="PR00747">
    <property type="entry name" value="GLYHDRLASE47"/>
</dbReference>
<comment type="cofactor">
    <cofactor evidence="1">
        <name>Ca(2+)</name>
        <dbReference type="ChEBI" id="CHEBI:29108"/>
    </cofactor>
</comment>
<evidence type="ECO:0000313" key="15">
    <source>
        <dbReference type="Proteomes" id="UP001215712"/>
    </source>
</evidence>
<comment type="catalytic activity">
    <reaction evidence="9">
        <text>N(4)-(alpha-D-Man-(1-&gt;2)-alpha-D-Man-(1-&gt;2)-alpha-D-Man-(1-&gt;3)-[alpha-D-Man-(1-&gt;3)-[alpha-D-Man-(1-&gt;2)-alpha-D-Man-(1-&gt;6)]-alpha-D-Man-(1-&gt;6)]-beta-D-Man-(1-&gt;4)-beta-D-GlcNAc-(1-&gt;4)-beta-D-GlcNAc)-L-asparaginyl-[protein] (N-glucan mannose isomer 8A1,2,3B1,3) + 3 H2O = N(4)-(alpha-D-Man-(1-&gt;3)-[alpha-D-Man-(1-&gt;3)-[alpha-D-Man-(1-&gt;6)]-alpha-D-Man-(1-&gt;6)]-beta-D-Man-(1-&gt;4)-beta-D-GlcNAc-(1-&gt;4)-beta-D-GlcNAc)-L-asparaginyl-[protein] (N-glucan mannose isomer 5A1,2) + 3 beta-D-mannose</text>
        <dbReference type="Rhea" id="RHEA:56028"/>
        <dbReference type="Rhea" id="RHEA-COMP:14358"/>
        <dbReference type="Rhea" id="RHEA-COMP:14367"/>
        <dbReference type="ChEBI" id="CHEBI:15377"/>
        <dbReference type="ChEBI" id="CHEBI:28563"/>
        <dbReference type="ChEBI" id="CHEBI:59087"/>
        <dbReference type="ChEBI" id="CHEBI:60628"/>
        <dbReference type="EC" id="3.2.1.113"/>
    </reaction>
</comment>
<evidence type="ECO:0000256" key="2">
    <source>
        <dbReference type="ARBA" id="ARBA00004922"/>
    </source>
</evidence>
<sequence length="565" mass="62292">MVPGIHLPALLALAAVTGHATAAPHARASSTCNTVQYNFPAGTNKNDPRAEAVKQAYVREWNQYAKYAFPKDDLLPITHNGTNDLFGWGATVVDGIDTAIVMGLTDIVEQQLKHIASVDFTKSAYIVDFFDVNIRYLGGLLSAYDLIKSGEFAGSYDDDLVDALLSQAKSLATAISPVFDTVTGLPAADRNFTTGELEQSTTTVNGVTYNSTNTAQAGTLILEYYRLSDLTGDESFRQNAQKAEKYLINPSPAPTYPGLVGTELDTDTGDFITFDGGWEAGVDSFIEYLIKTYVYNRDDSLASDMKDFWVTTAESSIQHIALSPYQNPQLTFLSQMDTDGNIMWSMDDYACFAGGNLLLGGKYLDRPDITELGVKVADSCHWLYNHTVTGLGPSSIGWFNGSDQVYDSSYDTSTYRAEAAKNGGYFIEDPAYASYPEPLESIFYAYRVTGDERWQEYNWQIFNALNTTRSKAVPYAEITDCDAPYGGELSNYVASFYFAEVLKYLYLTFAEPDVVSLDKCGYLMIYGFIGIVKSLHVHMWKEIMQILVYEVEIVAAGSSASVETL</sequence>
<dbReference type="InterPro" id="IPR001382">
    <property type="entry name" value="Glyco_hydro_47"/>
</dbReference>
<name>A0AAD6HCZ3_9EURO</name>
<keyword evidence="5 12" id="KW-0378">Hydrolase</keyword>
<feature type="disulfide bond" evidence="11">
    <location>
        <begin position="351"/>
        <end position="380"/>
    </location>
</feature>
<evidence type="ECO:0000313" key="14">
    <source>
        <dbReference type="EMBL" id="KAJ5709202.1"/>
    </source>
</evidence>
<keyword evidence="7" id="KW-0325">Glycoprotein</keyword>
<dbReference type="GO" id="GO:0005975">
    <property type="term" value="P:carbohydrate metabolic process"/>
    <property type="evidence" value="ECO:0007669"/>
    <property type="project" value="InterPro"/>
</dbReference>
<dbReference type="AlphaFoldDB" id="A0AAD6HCZ3"/>
<evidence type="ECO:0000256" key="1">
    <source>
        <dbReference type="ARBA" id="ARBA00001913"/>
    </source>
</evidence>
<dbReference type="EMBL" id="JAQJAN010000019">
    <property type="protein sequence ID" value="KAJ5709202.1"/>
    <property type="molecule type" value="Genomic_DNA"/>
</dbReference>
<evidence type="ECO:0000256" key="4">
    <source>
        <dbReference type="ARBA" id="ARBA00022729"/>
    </source>
</evidence>
<feature type="chain" id="PRO_5042177905" description="alpha-1,2-Mannosidase" evidence="13">
    <location>
        <begin position="23"/>
        <end position="565"/>
    </location>
</feature>
<dbReference type="EC" id="3.2.1.-" evidence="12"/>
<evidence type="ECO:0000256" key="7">
    <source>
        <dbReference type="ARBA" id="ARBA00023180"/>
    </source>
</evidence>
<keyword evidence="6 11" id="KW-1015">Disulfide bond</keyword>
<organism evidence="14 15">
    <name type="scientific">Penicillium malachiteum</name>
    <dbReference type="NCBI Taxonomy" id="1324776"/>
    <lineage>
        <taxon>Eukaryota</taxon>
        <taxon>Fungi</taxon>
        <taxon>Dikarya</taxon>
        <taxon>Ascomycota</taxon>
        <taxon>Pezizomycotina</taxon>
        <taxon>Eurotiomycetes</taxon>
        <taxon>Eurotiomycetidae</taxon>
        <taxon>Eurotiales</taxon>
        <taxon>Aspergillaceae</taxon>
        <taxon>Penicillium</taxon>
    </lineage>
</organism>
<evidence type="ECO:0000256" key="10">
    <source>
        <dbReference type="ARBA" id="ARBA00048605"/>
    </source>
</evidence>
<evidence type="ECO:0000256" key="5">
    <source>
        <dbReference type="ARBA" id="ARBA00022801"/>
    </source>
</evidence>
<dbReference type="GO" id="GO:0005509">
    <property type="term" value="F:calcium ion binding"/>
    <property type="evidence" value="ECO:0007669"/>
    <property type="project" value="InterPro"/>
</dbReference>
<comment type="catalytic activity">
    <reaction evidence="10">
        <text>N(4)-(alpha-D-Man-(1-&gt;2)-alpha-D-Man-(1-&gt;2)-alpha-D-Man-(1-&gt;3)-[alpha-D-Man-(1-&gt;2)-alpha-D-Man-(1-&gt;3)-[alpha-D-Man-(1-&gt;2)-alpha-D-Man-(1-&gt;6)]-alpha-D-Man-(1-&gt;6)]-beta-D-Man-(1-&gt;4)-beta-D-GlcNAc-(1-&gt;4)-beta-D-GlcNAc)-L-asparaginyl-[protein] (N-glucan mannose isomer 9A1,2,3B1,2,3) + 4 H2O = N(4)-(alpha-D-Man-(1-&gt;3)-[alpha-D-Man-(1-&gt;3)-[alpha-D-Man-(1-&gt;6)]-alpha-D-Man-(1-&gt;6)]-beta-D-Man-(1-&gt;4)-beta-D-GlcNAc-(1-&gt;4)-beta-D-GlcNAc)-L-asparaginyl-[protein] (N-glucan mannose isomer 5A1,2) + 4 beta-D-mannose</text>
        <dbReference type="Rhea" id="RHEA:56008"/>
        <dbReference type="Rhea" id="RHEA-COMP:14356"/>
        <dbReference type="Rhea" id="RHEA-COMP:14367"/>
        <dbReference type="ChEBI" id="CHEBI:15377"/>
        <dbReference type="ChEBI" id="CHEBI:28563"/>
        <dbReference type="ChEBI" id="CHEBI:59087"/>
        <dbReference type="ChEBI" id="CHEBI:139493"/>
        <dbReference type="EC" id="3.2.1.113"/>
    </reaction>
</comment>
<dbReference type="InterPro" id="IPR050749">
    <property type="entry name" value="Glycosyl_Hydrolase_47"/>
</dbReference>
<keyword evidence="8 12" id="KW-0326">Glycosidase</keyword>
<protein>
    <recommendedName>
        <fullName evidence="12">alpha-1,2-Mannosidase</fullName>
        <ecNumber evidence="12">3.2.1.-</ecNumber>
    </recommendedName>
</protein>
<proteinExistence type="inferred from homology"/>
<evidence type="ECO:0000256" key="8">
    <source>
        <dbReference type="ARBA" id="ARBA00023295"/>
    </source>
</evidence>
<dbReference type="PANTHER" id="PTHR11742:SF101">
    <property type="entry name" value="MANNOSYL-OLIGOSACCHARIDE ALPHA-1,2-MANNOSIDASE 1B"/>
    <property type="match status" value="1"/>
</dbReference>
<comment type="caution">
    <text evidence="14">The sequence shown here is derived from an EMBL/GenBank/DDBJ whole genome shotgun (WGS) entry which is preliminary data.</text>
</comment>
<evidence type="ECO:0000256" key="11">
    <source>
        <dbReference type="PIRSR" id="PIRSR601382-3"/>
    </source>
</evidence>
<evidence type="ECO:0000256" key="9">
    <source>
        <dbReference type="ARBA" id="ARBA00047669"/>
    </source>
</evidence>
<comment type="pathway">
    <text evidence="2">Protein modification; protein glycosylation.</text>
</comment>
<dbReference type="PANTHER" id="PTHR11742">
    <property type="entry name" value="MANNOSYL-OLIGOSACCHARIDE ALPHA-1,2-MANNOSIDASE-RELATED"/>
    <property type="match status" value="1"/>
</dbReference>
<dbReference type="Pfam" id="PF01532">
    <property type="entry name" value="Glyco_hydro_47"/>
    <property type="match status" value="1"/>
</dbReference>
<gene>
    <name evidence="14" type="ORF">N7493_010536</name>
</gene>
<evidence type="ECO:0000256" key="13">
    <source>
        <dbReference type="SAM" id="SignalP"/>
    </source>
</evidence>
<dbReference type="GO" id="GO:0036503">
    <property type="term" value="P:ERAD pathway"/>
    <property type="evidence" value="ECO:0007669"/>
    <property type="project" value="UniProtKB-ARBA"/>
</dbReference>
<dbReference type="SUPFAM" id="SSF48225">
    <property type="entry name" value="Seven-hairpin glycosidases"/>
    <property type="match status" value="1"/>
</dbReference>
<reference evidence="14" key="2">
    <citation type="submission" date="2023-01" db="EMBL/GenBank/DDBJ databases">
        <authorList>
            <person name="Petersen C."/>
        </authorList>
    </citation>
    <scope>NUCLEOTIDE SEQUENCE</scope>
    <source>
        <strain evidence="14">IBT 17514</strain>
    </source>
</reference>
<dbReference type="GO" id="GO:0005783">
    <property type="term" value="C:endoplasmic reticulum"/>
    <property type="evidence" value="ECO:0007669"/>
    <property type="project" value="TreeGrafter"/>
</dbReference>
<evidence type="ECO:0000256" key="3">
    <source>
        <dbReference type="ARBA" id="ARBA00007658"/>
    </source>
</evidence>
<comment type="similarity">
    <text evidence="3 12">Belongs to the glycosyl hydrolase 47 family.</text>
</comment>
<keyword evidence="15" id="KW-1185">Reference proteome</keyword>
<evidence type="ECO:0000256" key="12">
    <source>
        <dbReference type="RuleBase" id="RU361193"/>
    </source>
</evidence>